<comment type="caution">
    <text evidence="2">The sequence shown here is derived from an EMBL/GenBank/DDBJ whole genome shotgun (WGS) entry which is preliminary data.</text>
</comment>
<feature type="chain" id="PRO_5031397102" description="YfdX protein" evidence="1">
    <location>
        <begin position="28"/>
        <end position="577"/>
    </location>
</feature>
<evidence type="ECO:0000313" key="3">
    <source>
        <dbReference type="Proteomes" id="UP000526501"/>
    </source>
</evidence>
<proteinExistence type="predicted"/>
<dbReference type="Proteomes" id="UP000526501">
    <property type="component" value="Unassembled WGS sequence"/>
</dbReference>
<evidence type="ECO:0000313" key="2">
    <source>
        <dbReference type="EMBL" id="MBC2604576.1"/>
    </source>
</evidence>
<evidence type="ECO:0008006" key="4">
    <source>
        <dbReference type="Google" id="ProtNLM"/>
    </source>
</evidence>
<sequence>MGKYHTCRFTLTLVALTSLGATPSLWAKRIPNLSDEKIASSTANKLQHDLKELEAYNLSFRIDVARKILESTPTPRAKKQLDRLLQQRATILSAIENAAESSRPISTRLNSLAAYSNYFLADEALAQTLAESEFKRDLADTLSELNKNGALEELSNIATTIKASGLTTPFEDLLHTELDRAIQGKVGKQTTSEAFEILTARMLGGATPGLGLRIDLQGGSQPLWPVLKSSLRRTWGSSFQLKFDEDATPADIPIEIFSTIELAPLEEQVAETQKTIESKIPGQATATENPKFAKLLELYENADRDYKDDIERFYDTEHRYYLEEIDEIRDDSKRLVIERAREENPDLTEGQILNTSEGARQVEYELKKQVNLRNLSQPQLPEPPHERILEELSKTPPTLHKMGEETPYEYSQRSIEVNFKTTAKLSVSSPLLQSSEVSRQPTTEHNNSWFETIGAHPRDLTAAKGNYSDEARESARKLFLLDFGADCSRQLKAALSELAQKTYATGQQNGQETLIAKALAIQLSQQSTQSTKLDTATKIRLLSEIASSPGGSVPSIILSYADTLAKWPQESASVASN</sequence>
<protein>
    <recommendedName>
        <fullName evidence="4">YfdX protein</fullName>
    </recommendedName>
</protein>
<accession>A0A7X1B2R4</accession>
<name>A0A7X1B2R4_9BACT</name>
<dbReference type="AlphaFoldDB" id="A0A7X1B2R4"/>
<dbReference type="EMBL" id="JACHVC010000001">
    <property type="protein sequence ID" value="MBC2604576.1"/>
    <property type="molecule type" value="Genomic_DNA"/>
</dbReference>
<evidence type="ECO:0000256" key="1">
    <source>
        <dbReference type="SAM" id="SignalP"/>
    </source>
</evidence>
<dbReference type="RefSeq" id="WP_185658468.1">
    <property type="nucleotide sequence ID" value="NZ_CAWPOO010000001.1"/>
</dbReference>
<reference evidence="2 3" key="1">
    <citation type="submission" date="2020-07" db="EMBL/GenBank/DDBJ databases">
        <authorList>
            <person name="Feng X."/>
        </authorList>
    </citation>
    <scope>NUCLEOTIDE SEQUENCE [LARGE SCALE GENOMIC DNA]</scope>
    <source>
        <strain evidence="2 3">JCM23202</strain>
    </source>
</reference>
<keyword evidence="1" id="KW-0732">Signal</keyword>
<organism evidence="2 3">
    <name type="scientific">Pelagicoccus albus</name>
    <dbReference type="NCBI Taxonomy" id="415222"/>
    <lineage>
        <taxon>Bacteria</taxon>
        <taxon>Pseudomonadati</taxon>
        <taxon>Verrucomicrobiota</taxon>
        <taxon>Opitutia</taxon>
        <taxon>Puniceicoccales</taxon>
        <taxon>Pelagicoccaceae</taxon>
        <taxon>Pelagicoccus</taxon>
    </lineage>
</organism>
<feature type="signal peptide" evidence="1">
    <location>
        <begin position="1"/>
        <end position="27"/>
    </location>
</feature>
<keyword evidence="3" id="KW-1185">Reference proteome</keyword>
<gene>
    <name evidence="2" type="ORF">H5P27_00745</name>
</gene>